<dbReference type="PANTHER" id="PTHR18934">
    <property type="entry name" value="ATP-DEPENDENT RNA HELICASE"/>
    <property type="match status" value="1"/>
</dbReference>
<keyword evidence="11" id="KW-1185">Reference proteome</keyword>
<evidence type="ECO:0000256" key="4">
    <source>
        <dbReference type="ARBA" id="ARBA00022801"/>
    </source>
</evidence>
<dbReference type="Gene3D" id="3.80.10.10">
    <property type="entry name" value="Ribonuclease Inhibitor"/>
    <property type="match status" value="1"/>
</dbReference>
<accession>A0ABX8HZ85</accession>
<dbReference type="PROSITE" id="PS00690">
    <property type="entry name" value="DEAH_ATP_HELICASE"/>
    <property type="match status" value="1"/>
</dbReference>
<dbReference type="CDD" id="cd18791">
    <property type="entry name" value="SF2_C_RHA"/>
    <property type="match status" value="1"/>
</dbReference>
<dbReference type="SUPFAM" id="SSF52058">
    <property type="entry name" value="L domain-like"/>
    <property type="match status" value="1"/>
</dbReference>
<organism evidence="10 11">
    <name type="scientific">Candidozyma haemuli</name>
    <dbReference type="NCBI Taxonomy" id="45357"/>
    <lineage>
        <taxon>Eukaryota</taxon>
        <taxon>Fungi</taxon>
        <taxon>Dikarya</taxon>
        <taxon>Ascomycota</taxon>
        <taxon>Saccharomycotina</taxon>
        <taxon>Pichiomycetes</taxon>
        <taxon>Metschnikowiaceae</taxon>
        <taxon>Candidozyma</taxon>
    </lineage>
</organism>
<feature type="region of interest" description="Disordered" evidence="7">
    <location>
        <begin position="809"/>
        <end position="914"/>
    </location>
</feature>
<protein>
    <recommendedName>
        <fullName evidence="1">RNA helicase</fullName>
        <ecNumber evidence="1">3.6.4.13</ecNumber>
    </recommendedName>
</protein>
<name>A0ABX8HZ85_9ASCO</name>
<gene>
    <name evidence="10" type="ORF">CA3LBN_000152</name>
</gene>
<proteinExistence type="predicted"/>
<dbReference type="PROSITE" id="PS51194">
    <property type="entry name" value="HELICASE_CTER"/>
    <property type="match status" value="1"/>
</dbReference>
<feature type="domain" description="Helicase ATP-binding" evidence="8">
    <location>
        <begin position="241"/>
        <end position="411"/>
    </location>
</feature>
<dbReference type="InterPro" id="IPR007502">
    <property type="entry name" value="Helicase-assoc_dom"/>
</dbReference>
<dbReference type="EMBL" id="CP076661">
    <property type="protein sequence ID" value="QWU85934.1"/>
    <property type="molecule type" value="Genomic_DNA"/>
</dbReference>
<dbReference type="PANTHER" id="PTHR18934:SF83">
    <property type="entry name" value="PRE-MRNA-SPLICING FACTOR ATP-DEPENDENT RNA HELICASE DHX16"/>
    <property type="match status" value="1"/>
</dbReference>
<dbReference type="Gene3D" id="1.20.120.1080">
    <property type="match status" value="1"/>
</dbReference>
<keyword evidence="2" id="KW-0507">mRNA processing</keyword>
<dbReference type="Pfam" id="PF00270">
    <property type="entry name" value="DEAD"/>
    <property type="match status" value="1"/>
</dbReference>
<dbReference type="SMART" id="SM00487">
    <property type="entry name" value="DEXDc"/>
    <property type="match status" value="1"/>
</dbReference>
<feature type="region of interest" description="Disordered" evidence="7">
    <location>
        <begin position="114"/>
        <end position="144"/>
    </location>
</feature>
<evidence type="ECO:0000256" key="2">
    <source>
        <dbReference type="ARBA" id="ARBA00022664"/>
    </source>
</evidence>
<dbReference type="SUPFAM" id="SSF52540">
    <property type="entry name" value="P-loop containing nucleoside triphosphate hydrolases"/>
    <property type="match status" value="1"/>
</dbReference>
<evidence type="ECO:0000256" key="1">
    <source>
        <dbReference type="ARBA" id="ARBA00012552"/>
    </source>
</evidence>
<dbReference type="InterPro" id="IPR002464">
    <property type="entry name" value="DNA/RNA_helicase_DEAH_CS"/>
</dbReference>
<dbReference type="Pfam" id="PF21010">
    <property type="entry name" value="HA2_C"/>
    <property type="match status" value="1"/>
</dbReference>
<evidence type="ECO:0000259" key="9">
    <source>
        <dbReference type="PROSITE" id="PS51194"/>
    </source>
</evidence>
<dbReference type="InterPro" id="IPR027417">
    <property type="entry name" value="P-loop_NTPase"/>
</dbReference>
<sequence>MSTISGKGHRRRKDLWDDDEDGLRKGVTAESPSTEVEENESNLSQPIDMDDARKTSREAYLKKRLETRLYDLEADVQRLEVRSDLSAKEAQEYRDKKELIESIRFTKDTDKLEEYNLPGSDETSSDADRKRKRKLLSTKAQPEPETIDTKKKFRFENQWELDQLRKANEIKAANPDQIQVKSDQQYEYVFDDSQFIDFAEEDASADVSNDEEPVSVETSNRKTMREVRESLPVFKFREEFLKKVEDNQVLIVVGETGSGKTTQLPQYLMEAGYTKSRNDKNQIRKVGCTQPRRVAATSVATRVADEVGCQLGAEVGYSIRFEESTSEMTEIKYLTDGMLLREFLTDPLLSTYSALMIDEAHERTVSTEIVLGLLKDVIRERKDLRLIVASATINASKFSDYFDNAPIFKIPGRRYPVDVCYTKNPEANYIQAAITTIFQIHTTSESSGDILVFLTGQDEIETMNETLVDACDKLGSSIKKLIIAPIYANLPPKQQQRIFEPTPPDARKVVLATNIAETSITIDGIKYVIDPGYVKENVFNPRTGMESLVVVPCSRASADQRAGRAGRVGPGKCYRLFTKWSFYNELQANPTPEIQRTNLSSIILMLLSMGITDLIHFDFMDPPSSQTLIKSFELLYALGALNSRGQITDTGRKMAEFPMDPMFCKTLLKSADYGVTQDILSIMALLSESSSLFFRPKDKREQADKKKEAFQHEVGDHLTLLNIWNEWEDTGFSNIWAEENFLQYRTLKRAKEVRSQLEGLCKRSTLQRKDHKRYKVYDFSWAQISTQVFFLNHTGCTDNSELETKRAKEEAGVEDSLECPPGSFDEKSALNTDPREKHVIDENARSSYHTRGQERQKGPLRRAAPLVMPQLKRKMGESFNEKDDIKRRDYDVFNDPSSDEFESHDTDPDSLHDKQHHYPQHVAKEFPSSPPVLPQMSEFDISTTTQTVPDSPVNINPGLASLNTSPVQKHKPRVIDHRSSEPDFGIGPFNRFKTSSYIACPSTDTDYASEPDPVVSASSYALARNKLLQAFEDVTASVSLEGMGLTEVPEEIRDLNNLVIFSQDPTKDLYQLYLTNNRLRSLNPALFAYTKLNVLSLRQNLLRSIPASIKHLTNLCDLNIATNHLRYLPVQILDLPKLSTFRAGPNPFISIPVDAIHVPESEVPSPKFVSQIIEHCEKSNVPTLKSLCLHTIAKYDVTYSETHSWKRHTPRVVHHLIAKAIAKGMFEDTCSECETVIVEPYAEVYEWWDFLQNTNVPFKREFCCGKCVGQYKSRTGYYR</sequence>
<evidence type="ECO:0000313" key="11">
    <source>
        <dbReference type="Proteomes" id="UP000825434"/>
    </source>
</evidence>
<dbReference type="InterPro" id="IPR001650">
    <property type="entry name" value="Helicase_C-like"/>
</dbReference>
<dbReference type="InterPro" id="IPR011545">
    <property type="entry name" value="DEAD/DEAH_box_helicase_dom"/>
</dbReference>
<dbReference type="Gene3D" id="3.40.50.300">
    <property type="entry name" value="P-loop containing nucleotide triphosphate hydrolases"/>
    <property type="match status" value="2"/>
</dbReference>
<dbReference type="InterPro" id="IPR048333">
    <property type="entry name" value="HA2_WH"/>
</dbReference>
<keyword evidence="5" id="KW-0067">ATP-binding</keyword>
<dbReference type="SMART" id="SM00490">
    <property type="entry name" value="HELICc"/>
    <property type="match status" value="1"/>
</dbReference>
<feature type="domain" description="Helicase C-terminal" evidence="9">
    <location>
        <begin position="436"/>
        <end position="610"/>
    </location>
</feature>
<dbReference type="SMART" id="SM00847">
    <property type="entry name" value="HA2"/>
    <property type="match status" value="1"/>
</dbReference>
<dbReference type="EC" id="3.6.4.13" evidence="1"/>
<dbReference type="InterPro" id="IPR032675">
    <property type="entry name" value="LRR_dom_sf"/>
</dbReference>
<dbReference type="Pfam" id="PF13855">
    <property type="entry name" value="LRR_8"/>
    <property type="match status" value="1"/>
</dbReference>
<evidence type="ECO:0000256" key="3">
    <source>
        <dbReference type="ARBA" id="ARBA00022741"/>
    </source>
</evidence>
<dbReference type="Proteomes" id="UP000825434">
    <property type="component" value="Chromosome 1"/>
</dbReference>
<evidence type="ECO:0000256" key="5">
    <source>
        <dbReference type="ARBA" id="ARBA00022840"/>
    </source>
</evidence>
<dbReference type="PROSITE" id="PS51192">
    <property type="entry name" value="HELICASE_ATP_BIND_1"/>
    <property type="match status" value="1"/>
</dbReference>
<evidence type="ECO:0000313" key="10">
    <source>
        <dbReference type="EMBL" id="QWU85934.1"/>
    </source>
</evidence>
<evidence type="ECO:0000256" key="6">
    <source>
        <dbReference type="ARBA" id="ARBA00047984"/>
    </source>
</evidence>
<dbReference type="InterPro" id="IPR001611">
    <property type="entry name" value="Leu-rich_rpt"/>
</dbReference>
<keyword evidence="4" id="KW-0378">Hydrolase</keyword>
<comment type="catalytic activity">
    <reaction evidence="6">
        <text>ATP + H2O = ADP + phosphate + H(+)</text>
        <dbReference type="Rhea" id="RHEA:13065"/>
        <dbReference type="ChEBI" id="CHEBI:15377"/>
        <dbReference type="ChEBI" id="CHEBI:15378"/>
        <dbReference type="ChEBI" id="CHEBI:30616"/>
        <dbReference type="ChEBI" id="CHEBI:43474"/>
        <dbReference type="ChEBI" id="CHEBI:456216"/>
        <dbReference type="EC" id="3.6.4.13"/>
    </reaction>
</comment>
<reference evidence="10 11" key="1">
    <citation type="submission" date="2021-06" db="EMBL/GenBank/DDBJ databases">
        <title>Candida outbreak in Lebanon.</title>
        <authorList>
            <person name="Finianos M."/>
        </authorList>
    </citation>
    <scope>NUCLEOTIDE SEQUENCE [LARGE SCALE GENOMIC DNA]</scope>
    <source>
        <strain evidence="10">CA3LBN</strain>
    </source>
</reference>
<feature type="region of interest" description="Disordered" evidence="7">
    <location>
        <begin position="1"/>
        <end position="55"/>
    </location>
</feature>
<evidence type="ECO:0000259" key="8">
    <source>
        <dbReference type="PROSITE" id="PS51192"/>
    </source>
</evidence>
<evidence type="ECO:0000256" key="7">
    <source>
        <dbReference type="SAM" id="MobiDB-lite"/>
    </source>
</evidence>
<feature type="compositionally biased region" description="Basic and acidic residues" evidence="7">
    <location>
        <begin position="874"/>
        <end position="891"/>
    </location>
</feature>
<feature type="compositionally biased region" description="Basic and acidic residues" evidence="7">
    <location>
        <begin position="824"/>
        <end position="844"/>
    </location>
</feature>
<feature type="compositionally biased region" description="Basic and acidic residues" evidence="7">
    <location>
        <begin position="901"/>
        <end position="913"/>
    </location>
</feature>
<dbReference type="Pfam" id="PF00271">
    <property type="entry name" value="Helicase_C"/>
    <property type="match status" value="1"/>
</dbReference>
<keyword evidence="3" id="KW-0547">Nucleotide-binding</keyword>
<dbReference type="Pfam" id="PF04408">
    <property type="entry name" value="WHD_HA2"/>
    <property type="match status" value="1"/>
</dbReference>
<dbReference type="InterPro" id="IPR014001">
    <property type="entry name" value="Helicase_ATP-bd"/>
</dbReference>